<dbReference type="InterPro" id="IPR006143">
    <property type="entry name" value="RND_pump_MFP"/>
</dbReference>
<dbReference type="RefSeq" id="WP_013551957.1">
    <property type="nucleotide sequence ID" value="NC_014934.1"/>
</dbReference>
<evidence type="ECO:0000259" key="5">
    <source>
        <dbReference type="Pfam" id="PF25917"/>
    </source>
</evidence>
<keyword evidence="4" id="KW-0175">Coiled coil</keyword>
<feature type="coiled-coil region" evidence="4">
    <location>
        <begin position="131"/>
        <end position="158"/>
    </location>
</feature>
<feature type="domain" description="Multidrug resistance protein MdtA-like C-terminal permuted SH3" evidence="7">
    <location>
        <begin position="282"/>
        <end position="338"/>
    </location>
</feature>
<comment type="subcellular location">
    <subcellularLocation>
        <location evidence="1">Cell envelope</location>
    </subcellularLocation>
</comment>
<accession>E6X5E1</accession>
<dbReference type="GO" id="GO:1990281">
    <property type="term" value="C:efflux pump complex"/>
    <property type="evidence" value="ECO:0007669"/>
    <property type="project" value="TreeGrafter"/>
</dbReference>
<evidence type="ECO:0000256" key="1">
    <source>
        <dbReference type="ARBA" id="ARBA00004196"/>
    </source>
</evidence>
<dbReference type="EMBL" id="CP002453">
    <property type="protein sequence ID" value="ADV50496.1"/>
    <property type="molecule type" value="Genomic_DNA"/>
</dbReference>
<feature type="domain" description="Multidrug resistance protein MdtA-like barrel-sandwich hybrid" evidence="5">
    <location>
        <begin position="63"/>
        <end position="179"/>
    </location>
</feature>
<organism evidence="8 9">
    <name type="scientific">Cellulophaga algicola (strain DSM 14237 / IC166 / ACAM 630)</name>
    <dbReference type="NCBI Taxonomy" id="688270"/>
    <lineage>
        <taxon>Bacteria</taxon>
        <taxon>Pseudomonadati</taxon>
        <taxon>Bacteroidota</taxon>
        <taxon>Flavobacteriia</taxon>
        <taxon>Flavobacteriales</taxon>
        <taxon>Flavobacteriaceae</taxon>
        <taxon>Cellulophaga</taxon>
    </lineage>
</organism>
<dbReference type="PANTHER" id="PTHR30469:SF20">
    <property type="entry name" value="EFFLUX RND TRANSPORTER PERIPLASMIC ADAPTOR SUBUNIT"/>
    <property type="match status" value="1"/>
</dbReference>
<evidence type="ECO:0000259" key="7">
    <source>
        <dbReference type="Pfam" id="PF25967"/>
    </source>
</evidence>
<evidence type="ECO:0000259" key="6">
    <source>
        <dbReference type="Pfam" id="PF25954"/>
    </source>
</evidence>
<proteinExistence type="inferred from homology"/>
<keyword evidence="9" id="KW-1185">Reference proteome</keyword>
<name>E6X5E1_CELAD</name>
<reference evidence="8 9" key="1">
    <citation type="journal article" date="2010" name="Stand. Genomic Sci.">
        <title>Complete genome sequence of Cellulophaga algicola type strain (IC166).</title>
        <authorList>
            <person name="Abt B."/>
            <person name="Lu M."/>
            <person name="Misra M."/>
            <person name="Han C."/>
            <person name="Nolan M."/>
            <person name="Lucas S."/>
            <person name="Hammon N."/>
            <person name="Deshpande S."/>
            <person name="Cheng J.F."/>
            <person name="Tapia R."/>
            <person name="Goodwin L."/>
            <person name="Pitluck S."/>
            <person name="Liolios K."/>
            <person name="Pagani I."/>
            <person name="Ivanova N."/>
            <person name="Mavromatis K."/>
            <person name="Ovchinikova G."/>
            <person name="Pati A."/>
            <person name="Chen A."/>
            <person name="Palaniappan K."/>
            <person name="Land M."/>
            <person name="Hauser L."/>
            <person name="Chang Y.J."/>
            <person name="Jeffries C.D."/>
            <person name="Detter J.C."/>
            <person name="Brambilla E."/>
            <person name="Rohde M."/>
            <person name="Tindall B.J."/>
            <person name="Goker M."/>
            <person name="Woyke T."/>
            <person name="Bristow J."/>
            <person name="Eisen J.A."/>
            <person name="Markowitz V."/>
            <person name="Hugenholtz P."/>
            <person name="Kyrpides N.C."/>
            <person name="Klenk H.P."/>
            <person name="Lapidus A."/>
        </authorList>
    </citation>
    <scope>NUCLEOTIDE SEQUENCE [LARGE SCALE GENOMIC DNA]</scope>
    <source>
        <strain evidence="9">DSM 14237 / IC166 / ACAM 630</strain>
    </source>
</reference>
<dbReference type="eggNOG" id="COG0845">
    <property type="taxonomic scope" value="Bacteria"/>
</dbReference>
<dbReference type="Gene3D" id="2.40.50.100">
    <property type="match status" value="1"/>
</dbReference>
<dbReference type="InterPro" id="IPR058627">
    <property type="entry name" value="MdtA-like_C"/>
</dbReference>
<evidence type="ECO:0000256" key="3">
    <source>
        <dbReference type="ARBA" id="ARBA00022448"/>
    </source>
</evidence>
<gene>
    <name evidence="8" type="ordered locus">Celal_3225</name>
</gene>
<feature type="domain" description="CusB-like beta-barrel" evidence="6">
    <location>
        <begin position="197"/>
        <end position="265"/>
    </location>
</feature>
<dbReference type="PANTHER" id="PTHR30469">
    <property type="entry name" value="MULTIDRUG RESISTANCE PROTEIN MDTA"/>
    <property type="match status" value="1"/>
</dbReference>
<dbReference type="OrthoDB" id="9806939at2"/>
<evidence type="ECO:0000256" key="4">
    <source>
        <dbReference type="SAM" id="Coils"/>
    </source>
</evidence>
<dbReference type="Gene3D" id="2.40.420.20">
    <property type="match status" value="1"/>
</dbReference>
<dbReference type="SUPFAM" id="SSF111369">
    <property type="entry name" value="HlyD-like secretion proteins"/>
    <property type="match status" value="1"/>
</dbReference>
<evidence type="ECO:0000313" key="9">
    <source>
        <dbReference type="Proteomes" id="UP000008634"/>
    </source>
</evidence>
<dbReference type="Proteomes" id="UP000008634">
    <property type="component" value="Chromosome"/>
</dbReference>
<dbReference type="STRING" id="688270.Celal_3225"/>
<dbReference type="InterPro" id="IPR058625">
    <property type="entry name" value="MdtA-like_BSH"/>
</dbReference>
<dbReference type="Pfam" id="PF25967">
    <property type="entry name" value="RND-MFP_C"/>
    <property type="match status" value="1"/>
</dbReference>
<dbReference type="KEGG" id="cao:Celal_3225"/>
<dbReference type="HOGENOM" id="CLU_018816_1_0_10"/>
<dbReference type="InterPro" id="IPR058792">
    <property type="entry name" value="Beta-barrel_RND_2"/>
</dbReference>
<dbReference type="NCBIfam" id="TIGR01730">
    <property type="entry name" value="RND_mfp"/>
    <property type="match status" value="1"/>
</dbReference>
<dbReference type="Pfam" id="PF25954">
    <property type="entry name" value="Beta-barrel_RND_2"/>
    <property type="match status" value="1"/>
</dbReference>
<dbReference type="PROSITE" id="PS51257">
    <property type="entry name" value="PROKAR_LIPOPROTEIN"/>
    <property type="match status" value="1"/>
</dbReference>
<protein>
    <submittedName>
        <fullName evidence="8">Efflux transporter, RND family, MFP subunit</fullName>
    </submittedName>
</protein>
<dbReference type="Pfam" id="PF25917">
    <property type="entry name" value="BSH_RND"/>
    <property type="match status" value="1"/>
</dbReference>
<comment type="similarity">
    <text evidence="2">Belongs to the membrane fusion protein (MFP) (TC 8.A.1) family.</text>
</comment>
<evidence type="ECO:0000313" key="8">
    <source>
        <dbReference type="EMBL" id="ADV50496.1"/>
    </source>
</evidence>
<keyword evidence="3" id="KW-0813">Transport</keyword>
<dbReference type="AlphaFoldDB" id="E6X5E1"/>
<dbReference type="Gene3D" id="1.10.287.470">
    <property type="entry name" value="Helix hairpin bin"/>
    <property type="match status" value="1"/>
</dbReference>
<dbReference type="GO" id="GO:0015562">
    <property type="term" value="F:efflux transmembrane transporter activity"/>
    <property type="evidence" value="ECO:0007669"/>
    <property type="project" value="InterPro"/>
</dbReference>
<evidence type="ECO:0000256" key="2">
    <source>
        <dbReference type="ARBA" id="ARBA00009477"/>
    </source>
</evidence>
<sequence>MSNKQLLLSILLGFLMVSCGEEVSTKKINPVGVATITIGGENVGAGTTNSYPGIIKSSKTTNLSFQVAGAITSLRVDLGDYVKKGTIIASIDPSTYKEQYEASKAQANLAKENYTRINNVFEKGSIAEIRMIEARSSYKQAQAAANAAQQNLNKTTISAPFDGYVGKKLTESGAVASPGMPVIELIAILKVHAIVSLSDQEINTYKTGSSALVYIAALNKTFPGKLTEIAVQSGNQNPVYEAKITIDNTANLLKPGMTCTTTIEGATANSDSDSNTILIKLPVDVVSITDEGDNFVFIVDEQNNTAQRKIVEIGKLYNDGIAITKGLRKGDKVITSGYHKLTNNTPINILSN</sequence>
<dbReference type="Gene3D" id="2.40.30.170">
    <property type="match status" value="1"/>
</dbReference>